<sequence>MEFPAIELFNRHLAMGVFAFYIVGVSLWRVMAEQEFFRLTAMKKIWGRKRGLSFHFLSNVALPLVAGIVFFSQGVVVPGGVAESRQDRLQTPWPALSVLLLPGDADLSLTELALPGEAVYDMGGLGQEGPLCP</sequence>
<dbReference type="EMBL" id="VJVV01000003">
    <property type="protein sequence ID" value="TRO82634.1"/>
    <property type="molecule type" value="Genomic_DNA"/>
</dbReference>
<evidence type="ECO:0000256" key="1">
    <source>
        <dbReference type="SAM" id="Phobius"/>
    </source>
</evidence>
<protein>
    <submittedName>
        <fullName evidence="2">Uncharacterized protein</fullName>
    </submittedName>
</protein>
<dbReference type="AlphaFoldDB" id="A0A550JHH2"/>
<feature type="transmembrane region" description="Helical" evidence="1">
    <location>
        <begin position="52"/>
        <end position="71"/>
    </location>
</feature>
<keyword evidence="1" id="KW-0812">Transmembrane</keyword>
<proteinExistence type="predicted"/>
<gene>
    <name evidence="2" type="ORF">FL622_05460</name>
</gene>
<dbReference type="RefSeq" id="WP_092056815.1">
    <property type="nucleotide sequence ID" value="NZ_FOJJ01000023.1"/>
</dbReference>
<keyword evidence="3" id="KW-1185">Reference proteome</keyword>
<dbReference type="Proteomes" id="UP000317155">
    <property type="component" value="Unassembled WGS sequence"/>
</dbReference>
<accession>A0A550JHH2</accession>
<reference evidence="2 3" key="1">
    <citation type="submission" date="2019-07" db="EMBL/GenBank/DDBJ databases">
        <title>Insights of Desulfuromonas acetexigens electromicrobiology.</title>
        <authorList>
            <person name="Katuri K."/>
            <person name="Sapireddy V."/>
            <person name="Shaw D.R."/>
            <person name="Saikaly P."/>
        </authorList>
    </citation>
    <scope>NUCLEOTIDE SEQUENCE [LARGE SCALE GENOMIC DNA]</scope>
    <source>
        <strain evidence="2 3">2873</strain>
    </source>
</reference>
<organism evidence="2 3">
    <name type="scientific">Trichloromonas acetexigens</name>
    <dbReference type="NCBI Taxonomy" id="38815"/>
    <lineage>
        <taxon>Bacteria</taxon>
        <taxon>Pseudomonadati</taxon>
        <taxon>Thermodesulfobacteriota</taxon>
        <taxon>Desulfuromonadia</taxon>
        <taxon>Desulfuromonadales</taxon>
        <taxon>Trichloromonadaceae</taxon>
        <taxon>Trichloromonas</taxon>
    </lineage>
</organism>
<keyword evidence="1" id="KW-0472">Membrane</keyword>
<dbReference type="OrthoDB" id="5406082at2"/>
<comment type="caution">
    <text evidence="2">The sequence shown here is derived from an EMBL/GenBank/DDBJ whole genome shotgun (WGS) entry which is preliminary data.</text>
</comment>
<keyword evidence="1" id="KW-1133">Transmembrane helix</keyword>
<evidence type="ECO:0000313" key="3">
    <source>
        <dbReference type="Proteomes" id="UP000317155"/>
    </source>
</evidence>
<feature type="transmembrane region" description="Helical" evidence="1">
    <location>
        <begin position="12"/>
        <end position="31"/>
    </location>
</feature>
<evidence type="ECO:0000313" key="2">
    <source>
        <dbReference type="EMBL" id="TRO82634.1"/>
    </source>
</evidence>
<name>A0A550JHH2_9BACT</name>